<comment type="caution">
    <text evidence="2">The sequence shown here is derived from an EMBL/GenBank/DDBJ whole genome shotgun (WGS) entry which is preliminary data.</text>
</comment>
<reference evidence="2 3" key="1">
    <citation type="submission" date="2015-08" db="EMBL/GenBank/DDBJ databases">
        <title>Draft Genome Sequence of Rathayibacter sp. Strain VKM Ac-2596 Isolated from Leaf Gall Induced by Plant-Parasitic Nematodes.</title>
        <authorList>
            <person name="Vasilenko O.V."/>
            <person name="Starodumova I.P."/>
            <person name="Tarlachkov S.V."/>
            <person name="Dorofeeva L.V."/>
            <person name="Evtushenko L.I."/>
        </authorList>
    </citation>
    <scope>NUCLEOTIDE SEQUENCE [LARGE SCALE GENOMIC DNA]</scope>
    <source>
        <strain evidence="2 3">VKM Ac-2596</strain>
    </source>
</reference>
<feature type="compositionally biased region" description="Low complexity" evidence="1">
    <location>
        <begin position="58"/>
        <end position="72"/>
    </location>
</feature>
<evidence type="ECO:0000313" key="2">
    <source>
        <dbReference type="EMBL" id="KZX22569.1"/>
    </source>
</evidence>
<dbReference type="Proteomes" id="UP000076717">
    <property type="component" value="Unassembled WGS sequence"/>
</dbReference>
<evidence type="ECO:0000313" key="3">
    <source>
        <dbReference type="Proteomes" id="UP000076717"/>
    </source>
</evidence>
<dbReference type="AlphaFoldDB" id="A0A162GK77"/>
<gene>
    <name evidence="2" type="ORF">ACH61_00336</name>
</gene>
<name>A0A162GK77_9MICO</name>
<feature type="region of interest" description="Disordered" evidence="1">
    <location>
        <begin position="58"/>
        <end position="78"/>
    </location>
</feature>
<sequence>MDRLVSEWGYDGLEIAASSVHLDLQRADQDDADVASRLEILDRYGLELFAISNHLAGQASATTRSTSATGPSFATTPG</sequence>
<dbReference type="InterPro" id="IPR036237">
    <property type="entry name" value="Xyl_isomerase-like_sf"/>
</dbReference>
<keyword evidence="3" id="KW-1185">Reference proteome</keyword>
<evidence type="ECO:0000256" key="1">
    <source>
        <dbReference type="SAM" id="MobiDB-lite"/>
    </source>
</evidence>
<protein>
    <recommendedName>
        <fullName evidence="4">Xylose isomerase-like TIM barrel</fullName>
    </recommendedName>
</protein>
<evidence type="ECO:0008006" key="4">
    <source>
        <dbReference type="Google" id="ProtNLM"/>
    </source>
</evidence>
<proteinExistence type="predicted"/>
<organism evidence="2 3">
    <name type="scientific">Rathayibacter tanaceti</name>
    <dbReference type="NCBI Taxonomy" id="1671680"/>
    <lineage>
        <taxon>Bacteria</taxon>
        <taxon>Bacillati</taxon>
        <taxon>Actinomycetota</taxon>
        <taxon>Actinomycetes</taxon>
        <taxon>Micrococcales</taxon>
        <taxon>Microbacteriaceae</taxon>
        <taxon>Rathayibacter</taxon>
    </lineage>
</organism>
<accession>A0A162GK77</accession>
<dbReference type="SUPFAM" id="SSF51658">
    <property type="entry name" value="Xylose isomerase-like"/>
    <property type="match status" value="1"/>
</dbReference>
<dbReference type="EMBL" id="LIIN01000005">
    <property type="protein sequence ID" value="KZX22569.1"/>
    <property type="molecule type" value="Genomic_DNA"/>
</dbReference>
<dbReference type="Gene3D" id="3.20.20.150">
    <property type="entry name" value="Divalent-metal-dependent TIM barrel enzymes"/>
    <property type="match status" value="1"/>
</dbReference>